<evidence type="ECO:0000313" key="2">
    <source>
        <dbReference type="EMBL" id="GBB89814.1"/>
    </source>
</evidence>
<dbReference type="Pfam" id="PF03184">
    <property type="entry name" value="DDE_1"/>
    <property type="match status" value="1"/>
</dbReference>
<dbReference type="InterPro" id="IPR004875">
    <property type="entry name" value="DDE_SF_endonuclease_dom"/>
</dbReference>
<dbReference type="InterPro" id="IPR010921">
    <property type="entry name" value="Trp_repressor/repl_initiator"/>
</dbReference>
<organism evidence="2 3">
    <name type="scientific">Rhizophagus clarus</name>
    <dbReference type="NCBI Taxonomy" id="94130"/>
    <lineage>
        <taxon>Eukaryota</taxon>
        <taxon>Fungi</taxon>
        <taxon>Fungi incertae sedis</taxon>
        <taxon>Mucoromycota</taxon>
        <taxon>Glomeromycotina</taxon>
        <taxon>Glomeromycetes</taxon>
        <taxon>Glomerales</taxon>
        <taxon>Glomeraceae</taxon>
        <taxon>Rhizophagus</taxon>
    </lineage>
</organism>
<accession>A0A2Z6QX37</accession>
<dbReference type="EMBL" id="BEXD01000738">
    <property type="protein sequence ID" value="GBB89814.1"/>
    <property type="molecule type" value="Genomic_DNA"/>
</dbReference>
<sequence>MPKVIKRQRASYSIEQKKEVVTYARQRGRNEAARHFDLDKSMVGRWVKASESWTSEIKNNTMRVGSGRKAYFPEAEAKLYNWVIVQRKKALAVTFVTVRLQIRTRISQKLPEQLEESLESFYRFVIRLKIKNSIEMCNIFNMDETPVWFDMAGNFTINQKGEKTVHIRGTGNENNRFTVVLTCAADGTKLPPICIFKGKQMPRGEKAPPGVIVWFQESGWMNADLMKHYVSYLNQIRMSSGQSRLPAMMVYDSFRGHLEESVKQKFKENHVELAVIPGGLTSICQPLDVAINKPFKDNLRREWYHWMNNGGAGYTPAGNLRRAKISEVCGWVKRSWNNVSEEIIIRAFKKCGISNALDGTEDDEIYKEIDEVLDEIQNEMDNDVEEEMEIIDLNDS</sequence>
<dbReference type="GO" id="GO:0005634">
    <property type="term" value="C:nucleus"/>
    <property type="evidence" value="ECO:0007669"/>
    <property type="project" value="TreeGrafter"/>
</dbReference>
<dbReference type="PANTHER" id="PTHR19303:SF57">
    <property type="entry name" value="HTH CENPB-TYPE DOMAIN-CONTAINING PROTEIN"/>
    <property type="match status" value="1"/>
</dbReference>
<protein>
    <recommendedName>
        <fullName evidence="1">DDE-1 domain-containing protein</fullName>
    </recommendedName>
</protein>
<dbReference type="AlphaFoldDB" id="A0A2Z6QX37"/>
<dbReference type="Gene3D" id="1.10.10.60">
    <property type="entry name" value="Homeodomain-like"/>
    <property type="match status" value="1"/>
</dbReference>
<dbReference type="InterPro" id="IPR050863">
    <property type="entry name" value="CenT-Element_Derived"/>
</dbReference>
<name>A0A2Z6QX37_9GLOM</name>
<reference evidence="2 3" key="1">
    <citation type="submission" date="2017-11" db="EMBL/GenBank/DDBJ databases">
        <title>The genome of Rhizophagus clarus HR1 reveals common genetic basis of auxotrophy among arbuscular mycorrhizal fungi.</title>
        <authorList>
            <person name="Kobayashi Y."/>
        </authorList>
    </citation>
    <scope>NUCLEOTIDE SEQUENCE [LARGE SCALE GENOMIC DNA]</scope>
    <source>
        <strain evidence="2 3">HR1</strain>
    </source>
</reference>
<dbReference type="GO" id="GO:0043565">
    <property type="term" value="F:sequence-specific DNA binding"/>
    <property type="evidence" value="ECO:0007669"/>
    <property type="project" value="InterPro"/>
</dbReference>
<evidence type="ECO:0000259" key="1">
    <source>
        <dbReference type="Pfam" id="PF03184"/>
    </source>
</evidence>
<dbReference type="Proteomes" id="UP000247702">
    <property type="component" value="Unassembled WGS sequence"/>
</dbReference>
<dbReference type="SUPFAM" id="SSF48295">
    <property type="entry name" value="TrpR-like"/>
    <property type="match status" value="1"/>
</dbReference>
<evidence type="ECO:0000313" key="3">
    <source>
        <dbReference type="Proteomes" id="UP000247702"/>
    </source>
</evidence>
<keyword evidence="3" id="KW-1185">Reference proteome</keyword>
<dbReference type="PANTHER" id="PTHR19303">
    <property type="entry name" value="TRANSPOSON"/>
    <property type="match status" value="1"/>
</dbReference>
<gene>
    <name evidence="2" type="ORF">RclHR1_16620002</name>
</gene>
<feature type="domain" description="DDE-1" evidence="1">
    <location>
        <begin position="175"/>
        <end position="348"/>
    </location>
</feature>
<comment type="caution">
    <text evidence="2">The sequence shown here is derived from an EMBL/GenBank/DDBJ whole genome shotgun (WGS) entry which is preliminary data.</text>
</comment>
<proteinExistence type="predicted"/>